<name>A0A5J5ITN4_9MICO</name>
<evidence type="ECO:0000256" key="1">
    <source>
        <dbReference type="SAM" id="Phobius"/>
    </source>
</evidence>
<dbReference type="InterPro" id="IPR008523">
    <property type="entry name" value="DUF805"/>
</dbReference>
<dbReference type="Proteomes" id="UP000327039">
    <property type="component" value="Unassembled WGS sequence"/>
</dbReference>
<feature type="transmembrane region" description="Helical" evidence="1">
    <location>
        <begin position="49"/>
        <end position="76"/>
    </location>
</feature>
<dbReference type="EMBL" id="VYRZ01000003">
    <property type="protein sequence ID" value="KAA9085369.1"/>
    <property type="molecule type" value="Genomic_DNA"/>
</dbReference>
<evidence type="ECO:0000313" key="2">
    <source>
        <dbReference type="EMBL" id="KAA9085369.1"/>
    </source>
</evidence>
<dbReference type="GO" id="GO:0005886">
    <property type="term" value="C:plasma membrane"/>
    <property type="evidence" value="ECO:0007669"/>
    <property type="project" value="TreeGrafter"/>
</dbReference>
<proteinExistence type="predicted"/>
<dbReference type="Pfam" id="PF05656">
    <property type="entry name" value="DUF805"/>
    <property type="match status" value="1"/>
</dbReference>
<keyword evidence="3" id="KW-1185">Reference proteome</keyword>
<dbReference type="RefSeq" id="WP_150420091.1">
    <property type="nucleotide sequence ID" value="NZ_VYRZ01000003.1"/>
</dbReference>
<feature type="transmembrane region" description="Helical" evidence="1">
    <location>
        <begin position="88"/>
        <end position="110"/>
    </location>
</feature>
<evidence type="ECO:0000313" key="3">
    <source>
        <dbReference type="Proteomes" id="UP000327039"/>
    </source>
</evidence>
<dbReference type="OrthoDB" id="9812349at2"/>
<keyword evidence="1" id="KW-0812">Transmembrane</keyword>
<protein>
    <submittedName>
        <fullName evidence="2">DUF805 domain-containing protein</fullName>
    </submittedName>
</protein>
<comment type="caution">
    <text evidence="2">The sequence shown here is derived from an EMBL/GenBank/DDBJ whole genome shotgun (WGS) entry which is preliminary data.</text>
</comment>
<dbReference type="PANTHER" id="PTHR34980:SF2">
    <property type="entry name" value="INNER MEMBRANE PROTEIN YHAH-RELATED"/>
    <property type="match status" value="1"/>
</dbReference>
<gene>
    <name evidence="2" type="ORF">F6B42_12945</name>
</gene>
<accession>A0A5J5ITN4</accession>
<feature type="transmembrane region" description="Helical" evidence="1">
    <location>
        <begin position="122"/>
        <end position="145"/>
    </location>
</feature>
<dbReference type="PANTHER" id="PTHR34980">
    <property type="entry name" value="INNER MEMBRANE PROTEIN-RELATED-RELATED"/>
    <property type="match status" value="1"/>
</dbReference>
<keyword evidence="1" id="KW-0472">Membrane</keyword>
<keyword evidence="1" id="KW-1133">Transmembrane helix</keyword>
<reference evidence="3" key="1">
    <citation type="submission" date="2019-09" db="EMBL/GenBank/DDBJ databases">
        <title>Mumia zhuanghuii sp. nov. isolated from the intestinal contents of plateau pika (Ochotona curzoniae) in the Qinghai-Tibet plateau of China.</title>
        <authorList>
            <person name="Tian Z."/>
        </authorList>
    </citation>
    <scope>NUCLEOTIDE SEQUENCE [LARGE SCALE GENOMIC DNA]</scope>
    <source>
        <strain evidence="3">DSM 25564</strain>
    </source>
</reference>
<dbReference type="AlphaFoldDB" id="A0A5J5ITN4"/>
<sequence>MTDDARHSAGSPDAPLHLPLRGASFAQAFSRFWRKYATFSGRASRSEFWWWYLANVIVTTVLGLATGAGGFAGATYDAATRTSQPGPLIGVGAILLTIWGIATLVPWLALSWRRLHDANLPGALWFVGLVPVLGGLALIVLFVLASNPAGARYDA</sequence>
<organism evidence="2 3">
    <name type="scientific">Microbacterium radiodurans</name>
    <dbReference type="NCBI Taxonomy" id="661398"/>
    <lineage>
        <taxon>Bacteria</taxon>
        <taxon>Bacillati</taxon>
        <taxon>Actinomycetota</taxon>
        <taxon>Actinomycetes</taxon>
        <taxon>Micrococcales</taxon>
        <taxon>Microbacteriaceae</taxon>
        <taxon>Microbacterium</taxon>
    </lineage>
</organism>